<protein>
    <submittedName>
        <fullName evidence="9">Uncharacterized protein</fullName>
    </submittedName>
</protein>
<dbReference type="InterPro" id="IPR002523">
    <property type="entry name" value="MgTranspt_CorA/ZnTranspt_ZntB"/>
</dbReference>
<keyword evidence="4 8" id="KW-1133">Transmembrane helix</keyword>
<dbReference type="GO" id="GO:0016020">
    <property type="term" value="C:membrane"/>
    <property type="evidence" value="ECO:0007669"/>
    <property type="project" value="UniProtKB-SubCell"/>
</dbReference>
<evidence type="ECO:0000256" key="7">
    <source>
        <dbReference type="SAM" id="MobiDB-lite"/>
    </source>
</evidence>
<dbReference type="RefSeq" id="XP_003049499.1">
    <property type="nucleotide sequence ID" value="XM_003049453.1"/>
</dbReference>
<evidence type="ECO:0000256" key="3">
    <source>
        <dbReference type="ARBA" id="ARBA00022737"/>
    </source>
</evidence>
<evidence type="ECO:0000313" key="9">
    <source>
        <dbReference type="EMBL" id="EEU43786.1"/>
    </source>
</evidence>
<dbReference type="GeneID" id="9666242"/>
<dbReference type="SMART" id="SM00248">
    <property type="entry name" value="ANK"/>
    <property type="match status" value="5"/>
</dbReference>
<reference evidence="9 10" key="1">
    <citation type="journal article" date="2009" name="PLoS Genet.">
        <title>The genome of Nectria haematococca: contribution of supernumerary chromosomes to gene expansion.</title>
        <authorList>
            <person name="Coleman J.J."/>
            <person name="Rounsley S.D."/>
            <person name="Rodriguez-Carres M."/>
            <person name="Kuo A."/>
            <person name="Wasmann C.C."/>
            <person name="Grimwood J."/>
            <person name="Schmutz J."/>
            <person name="Taga M."/>
            <person name="White G.J."/>
            <person name="Zhou S."/>
            <person name="Schwartz D.C."/>
            <person name="Freitag M."/>
            <person name="Ma L.J."/>
            <person name="Danchin E.G."/>
            <person name="Henrissat B."/>
            <person name="Coutinho P.M."/>
            <person name="Nelson D.R."/>
            <person name="Straney D."/>
            <person name="Napoli C.A."/>
            <person name="Barker B.M."/>
            <person name="Gribskov M."/>
            <person name="Rep M."/>
            <person name="Kroken S."/>
            <person name="Molnar I."/>
            <person name="Rensing C."/>
            <person name="Kennell J.C."/>
            <person name="Zamora J."/>
            <person name="Farman M.L."/>
            <person name="Selker E.U."/>
            <person name="Salamov A."/>
            <person name="Shapiro H."/>
            <person name="Pangilinan J."/>
            <person name="Lindquist E."/>
            <person name="Lamers C."/>
            <person name="Grigoriev I.V."/>
            <person name="Geiser D.M."/>
            <person name="Covert S.F."/>
            <person name="Temporini E."/>
            <person name="Vanetten H.D."/>
        </authorList>
    </citation>
    <scope>NUCLEOTIDE SEQUENCE [LARGE SCALE GENOMIC DNA]</scope>
    <source>
        <strain evidence="10">ATCC MYA-4622 / CBS 123669 / FGSC 9596 / NRRL 45880 / 77-13-4</strain>
    </source>
</reference>
<dbReference type="PANTHER" id="PTHR24198">
    <property type="entry name" value="ANKYRIN REPEAT AND PROTEIN KINASE DOMAIN-CONTAINING PROTEIN"/>
    <property type="match status" value="1"/>
</dbReference>
<dbReference type="HOGENOM" id="CLU_012997_0_0_1"/>
<feature type="compositionally biased region" description="Polar residues" evidence="7">
    <location>
        <begin position="14"/>
        <end position="27"/>
    </location>
</feature>
<keyword evidence="2 8" id="KW-0812">Transmembrane</keyword>
<evidence type="ECO:0000256" key="2">
    <source>
        <dbReference type="ARBA" id="ARBA00022692"/>
    </source>
</evidence>
<dbReference type="Gene3D" id="1.25.40.20">
    <property type="entry name" value="Ankyrin repeat-containing domain"/>
    <property type="match status" value="2"/>
</dbReference>
<feature type="region of interest" description="Disordered" evidence="7">
    <location>
        <begin position="1"/>
        <end position="27"/>
    </location>
</feature>
<evidence type="ECO:0000256" key="4">
    <source>
        <dbReference type="ARBA" id="ARBA00022989"/>
    </source>
</evidence>
<accession>C7YX90</accession>
<comment type="subcellular location">
    <subcellularLocation>
        <location evidence="1">Membrane</location>
        <topology evidence="1">Multi-pass membrane protein</topology>
    </subcellularLocation>
</comment>
<evidence type="ECO:0000256" key="5">
    <source>
        <dbReference type="ARBA" id="ARBA00023043"/>
    </source>
</evidence>
<gene>
    <name evidence="9" type="ORF">NECHADRAFT_82932</name>
</gene>
<dbReference type="Proteomes" id="UP000005206">
    <property type="component" value="Chromosome 7"/>
</dbReference>
<dbReference type="SUPFAM" id="SSF144083">
    <property type="entry name" value="Magnesium transport protein CorA, transmembrane region"/>
    <property type="match status" value="1"/>
</dbReference>
<organism evidence="9 10">
    <name type="scientific">Fusarium vanettenii (strain ATCC MYA-4622 / CBS 123669 / FGSC 9596 / NRRL 45880 / 77-13-4)</name>
    <name type="common">Fusarium solani subsp. pisi</name>
    <dbReference type="NCBI Taxonomy" id="660122"/>
    <lineage>
        <taxon>Eukaryota</taxon>
        <taxon>Fungi</taxon>
        <taxon>Dikarya</taxon>
        <taxon>Ascomycota</taxon>
        <taxon>Pezizomycotina</taxon>
        <taxon>Sordariomycetes</taxon>
        <taxon>Hypocreomycetidae</taxon>
        <taxon>Hypocreales</taxon>
        <taxon>Nectriaceae</taxon>
        <taxon>Fusarium</taxon>
        <taxon>Fusarium solani species complex</taxon>
        <taxon>Fusarium vanettenii</taxon>
    </lineage>
</organism>
<keyword evidence="3" id="KW-0677">Repeat</keyword>
<dbReference type="InParanoid" id="C7YX90"/>
<feature type="transmembrane region" description="Helical" evidence="8">
    <location>
        <begin position="590"/>
        <end position="608"/>
    </location>
</feature>
<dbReference type="KEGG" id="nhe:NECHADRAFT_82932"/>
<keyword evidence="10" id="KW-1185">Reference proteome</keyword>
<dbReference type="SUPFAM" id="SSF48403">
    <property type="entry name" value="Ankyrin repeat"/>
    <property type="match status" value="1"/>
</dbReference>
<dbReference type="VEuPathDB" id="FungiDB:NECHADRAFT_82932"/>
<dbReference type="GO" id="GO:0046873">
    <property type="term" value="F:metal ion transmembrane transporter activity"/>
    <property type="evidence" value="ECO:0007669"/>
    <property type="project" value="InterPro"/>
</dbReference>
<evidence type="ECO:0000256" key="6">
    <source>
        <dbReference type="ARBA" id="ARBA00023136"/>
    </source>
</evidence>
<keyword evidence="5" id="KW-0040">ANK repeat</keyword>
<dbReference type="EMBL" id="GG698902">
    <property type="protein sequence ID" value="EEU43786.1"/>
    <property type="molecule type" value="Genomic_DNA"/>
</dbReference>
<name>C7YX90_FUSV7</name>
<keyword evidence="6 8" id="KW-0472">Membrane</keyword>
<sequence>MVALVIDTPGDPPTETSNPANPTSITPDPSDFAAFKNAIQQGDIEAVRGLIDKGVDVNSWLPREGTVLQIALKVAEPRIECVRMLLDNGASIYSRGGTHQNALAIAVGNDLDDVMDLMVQGGYVRNEAELPPDQRLDSDMTILHVAVSYRNGRTLKRLLESPAKEMIDHQNIWGRTPLHYATQTYHNPFDWARRRFGINAKGCSTPKSTECEISQLLVDNGARADISDILGFTALRNSFENFDTYDVAQIVFPAALVDMSRWAETTRYVLDRPETHILYNERGASFITTSDLNRLKASETSESTFTRFLLFQMLPSREPNVNTTSLLILNEHQCLPTQKRGLSCSRWHRAEGTRYPNVQWKLRQGWMPTKSDFETLRGDSTLHDFIDCQFITTYPRLRPKNAGDQLFSSYTQLGSSSIELARRSHVLLWTMVWSGEGHDGWDGTRYMMLKTTALITSCQDVEPAFNRSTILKSRGKDPQVIDRLLEDALSWVQVEEIANEQKSDLSELRALFVVGQHWKPQERKIPVRDPSDIEDWERFGAAVSEFCDYLAAGVKNLRDTSQELIGLEFNLTSIREAQKSTSTSVSMKRLSWITFIFLPLTFVSSLFGMNVNVLESNPPWWIYLPFAFSTLGLTMVVWLTFKRYPSIEDKAERMFRKVAG</sequence>
<dbReference type="InterPro" id="IPR045863">
    <property type="entry name" value="CorA_TM1_TM2"/>
</dbReference>
<evidence type="ECO:0000313" key="10">
    <source>
        <dbReference type="Proteomes" id="UP000005206"/>
    </source>
</evidence>
<dbReference type="Pfam" id="PF01544">
    <property type="entry name" value="CorA"/>
    <property type="match status" value="1"/>
</dbReference>
<dbReference type="OrthoDB" id="5428055at2759"/>
<evidence type="ECO:0000256" key="8">
    <source>
        <dbReference type="SAM" id="Phobius"/>
    </source>
</evidence>
<proteinExistence type="predicted"/>
<dbReference type="InterPro" id="IPR002110">
    <property type="entry name" value="Ankyrin_rpt"/>
</dbReference>
<dbReference type="Gene3D" id="1.20.58.340">
    <property type="entry name" value="Magnesium transport protein CorA, transmembrane region"/>
    <property type="match status" value="1"/>
</dbReference>
<feature type="transmembrane region" description="Helical" evidence="8">
    <location>
        <begin position="620"/>
        <end position="641"/>
    </location>
</feature>
<dbReference type="eggNOG" id="KOG4177">
    <property type="taxonomic scope" value="Eukaryota"/>
</dbReference>
<dbReference type="AlphaFoldDB" id="C7YX90"/>
<dbReference type="PANTHER" id="PTHR24198:SF165">
    <property type="entry name" value="ANKYRIN REPEAT-CONTAINING PROTEIN-RELATED"/>
    <property type="match status" value="1"/>
</dbReference>
<dbReference type="InterPro" id="IPR036770">
    <property type="entry name" value="Ankyrin_rpt-contain_sf"/>
</dbReference>
<evidence type="ECO:0000256" key="1">
    <source>
        <dbReference type="ARBA" id="ARBA00004141"/>
    </source>
</evidence>